<dbReference type="AlphaFoldDB" id="A0A8X7STY7"/>
<keyword evidence="5" id="KW-1185">Reference proteome</keyword>
<feature type="compositionally biased region" description="Basic and acidic residues" evidence="2">
    <location>
        <begin position="436"/>
        <end position="447"/>
    </location>
</feature>
<feature type="region of interest" description="Disordered" evidence="2">
    <location>
        <begin position="357"/>
        <end position="399"/>
    </location>
</feature>
<dbReference type="CDD" id="cd11717">
    <property type="entry name" value="THUMP_THUMPD1_like"/>
    <property type="match status" value="1"/>
</dbReference>
<feature type="compositionally biased region" description="Gly residues" evidence="2">
    <location>
        <begin position="180"/>
        <end position="190"/>
    </location>
</feature>
<proteinExistence type="predicted"/>
<sequence length="447" mass="46311">MGRGNKRKFEGGGGGGGGGRGGDGGGGGGERGGGGSSKRPYHSNASDLKATMAGPGILITTSIGRERKAALQLVDVLEEHAERLYPDVKLEAYIPVETKTQIKKKLTEEDEDALFNGGGEAEPEIKKDEEQVKEETAPNDGADLLAGEADDHKPPLDDIQAQIRAELAELDASSKAVRSGGPGHGKGKAGPKGAVKLARFGMAKGLIDCVTFVRVTAPQDPNALVYSLLEEVERTGAARCRFVQRMTPVADTSAANYPSIEALASRVLPRFFTADQPRTYRIEPRIRAHNIVKRDPLIQLVGEQVALQAGSHSVDLKNPELVIVIEILKNICGIGVVEHWSRFKRFNPAMVAEEVSKQREGGVGGTDGASGSGAAASASASAVGTDGADGGGGSSGKHHVAGNLGRVAAAKLEQAQQVDALPAAGVAGADGGEAGRAADVKLESTEQ</sequence>
<feature type="compositionally biased region" description="Low complexity" evidence="2">
    <location>
        <begin position="372"/>
        <end position="386"/>
    </location>
</feature>
<feature type="compositionally biased region" description="Gly residues" evidence="2">
    <location>
        <begin position="361"/>
        <end position="371"/>
    </location>
</feature>
<evidence type="ECO:0000259" key="3">
    <source>
        <dbReference type="PROSITE" id="PS51165"/>
    </source>
</evidence>
<keyword evidence="1" id="KW-0694">RNA-binding</keyword>
<name>A0A8X7STY7_9BASI</name>
<dbReference type="PANTHER" id="PTHR13452:SF10">
    <property type="entry name" value="THUMP DOMAIN-CONTAINING PROTEIN 1"/>
    <property type="match status" value="1"/>
</dbReference>
<dbReference type="GO" id="GO:0006400">
    <property type="term" value="P:tRNA modification"/>
    <property type="evidence" value="ECO:0007669"/>
    <property type="project" value="InterPro"/>
</dbReference>
<feature type="compositionally biased region" description="Basic and acidic residues" evidence="2">
    <location>
        <begin position="123"/>
        <end position="136"/>
    </location>
</feature>
<feature type="domain" description="THUMP" evidence="3">
    <location>
        <begin position="231"/>
        <end position="338"/>
    </location>
</feature>
<dbReference type="FunFam" id="3.30.2300.10:FF:000001">
    <property type="entry name" value="THUMP domain-containing protein 1"/>
    <property type="match status" value="1"/>
</dbReference>
<comment type="caution">
    <text evidence="4">The sequence shown here is derived from an EMBL/GenBank/DDBJ whole genome shotgun (WGS) entry which is preliminary data.</text>
</comment>
<reference evidence="4" key="1">
    <citation type="submission" date="2016-04" db="EMBL/GenBank/DDBJ databases">
        <authorList>
            <person name="Nguyen H.D."/>
            <person name="Samba Siva P."/>
            <person name="Cullis J."/>
            <person name="Levesque C.A."/>
            <person name="Hambleton S."/>
        </authorList>
    </citation>
    <scope>NUCLEOTIDE SEQUENCE</scope>
    <source>
        <strain evidence="4">DAOMC 236426</strain>
    </source>
</reference>
<dbReference type="Proteomes" id="UP000077684">
    <property type="component" value="Unassembled WGS sequence"/>
</dbReference>
<dbReference type="PROSITE" id="PS51165">
    <property type="entry name" value="THUMP"/>
    <property type="match status" value="1"/>
</dbReference>
<dbReference type="InterPro" id="IPR004114">
    <property type="entry name" value="THUMP_dom"/>
</dbReference>
<evidence type="ECO:0000313" key="5">
    <source>
        <dbReference type="Proteomes" id="UP000077684"/>
    </source>
</evidence>
<evidence type="ECO:0000256" key="1">
    <source>
        <dbReference type="PROSITE-ProRule" id="PRU00529"/>
    </source>
</evidence>
<dbReference type="SMART" id="SM00981">
    <property type="entry name" value="THUMP"/>
    <property type="match status" value="1"/>
</dbReference>
<organism evidence="4 5">
    <name type="scientific">Tilletia controversa</name>
    <name type="common">dwarf bunt fungus</name>
    <dbReference type="NCBI Taxonomy" id="13291"/>
    <lineage>
        <taxon>Eukaryota</taxon>
        <taxon>Fungi</taxon>
        <taxon>Dikarya</taxon>
        <taxon>Basidiomycota</taxon>
        <taxon>Ustilaginomycotina</taxon>
        <taxon>Exobasidiomycetes</taxon>
        <taxon>Tilletiales</taxon>
        <taxon>Tilletiaceae</taxon>
        <taxon>Tilletia</taxon>
    </lineage>
</organism>
<dbReference type="Pfam" id="PF02926">
    <property type="entry name" value="THUMP"/>
    <property type="match status" value="1"/>
</dbReference>
<feature type="region of interest" description="Disordered" evidence="2">
    <location>
        <begin position="114"/>
        <end position="154"/>
    </location>
</feature>
<dbReference type="InterPro" id="IPR040183">
    <property type="entry name" value="THUMPD1-like"/>
</dbReference>
<feature type="region of interest" description="Disordered" evidence="2">
    <location>
        <begin position="426"/>
        <end position="447"/>
    </location>
</feature>
<dbReference type="SUPFAM" id="SSF143437">
    <property type="entry name" value="THUMP domain-like"/>
    <property type="match status" value="1"/>
</dbReference>
<protein>
    <recommendedName>
        <fullName evidence="3">THUMP domain-containing protein</fullName>
    </recommendedName>
</protein>
<dbReference type="Gene3D" id="3.30.2300.10">
    <property type="entry name" value="THUMP superfamily"/>
    <property type="match status" value="1"/>
</dbReference>
<gene>
    <name evidence="4" type="ORF">A4X06_0g7157</name>
</gene>
<evidence type="ECO:0000313" key="4">
    <source>
        <dbReference type="EMBL" id="KAE8242180.1"/>
    </source>
</evidence>
<feature type="region of interest" description="Disordered" evidence="2">
    <location>
        <begin position="1"/>
        <end position="53"/>
    </location>
</feature>
<feature type="compositionally biased region" description="Gly residues" evidence="2">
    <location>
        <begin position="11"/>
        <end position="36"/>
    </location>
</feature>
<dbReference type="GO" id="GO:0003723">
    <property type="term" value="F:RNA binding"/>
    <property type="evidence" value="ECO:0007669"/>
    <property type="project" value="UniProtKB-UniRule"/>
</dbReference>
<feature type="region of interest" description="Disordered" evidence="2">
    <location>
        <begin position="172"/>
        <end position="191"/>
    </location>
</feature>
<reference evidence="4" key="2">
    <citation type="journal article" date="2019" name="IMA Fungus">
        <title>Genome sequencing and comparison of five Tilletia species to identify candidate genes for the detection of regulated species infecting wheat.</title>
        <authorList>
            <person name="Nguyen H.D.T."/>
            <person name="Sultana T."/>
            <person name="Kesanakurti P."/>
            <person name="Hambleton S."/>
        </authorList>
    </citation>
    <scope>NUCLEOTIDE SEQUENCE</scope>
    <source>
        <strain evidence="4">DAOMC 236426</strain>
    </source>
</reference>
<dbReference type="EMBL" id="LWDE02001183">
    <property type="protein sequence ID" value="KAE8242180.1"/>
    <property type="molecule type" value="Genomic_DNA"/>
</dbReference>
<accession>A0A8X7STY7</accession>
<dbReference type="PANTHER" id="PTHR13452">
    <property type="entry name" value="THUMP DOMAIN CONTAINING PROTEIN 1-RELATED"/>
    <property type="match status" value="1"/>
</dbReference>
<evidence type="ECO:0000256" key="2">
    <source>
        <dbReference type="SAM" id="MobiDB-lite"/>
    </source>
</evidence>